<proteinExistence type="predicted"/>
<dbReference type="Gene3D" id="2.100.10.20">
    <property type="entry name" value="Vitelline membrane outer layer protein I (VOMI)"/>
    <property type="match status" value="1"/>
</dbReference>
<reference evidence="2" key="1">
    <citation type="submission" date="2025-08" db="UniProtKB">
        <authorList>
            <consortium name="Ensembl"/>
        </authorList>
    </citation>
    <scope>IDENTIFICATION</scope>
</reference>
<dbReference type="Pfam" id="PF03762">
    <property type="entry name" value="VOMI"/>
    <property type="match status" value="1"/>
</dbReference>
<dbReference type="Proteomes" id="UP000694569">
    <property type="component" value="Unplaced"/>
</dbReference>
<dbReference type="PANTHER" id="PTHR18841">
    <property type="entry name" value="VITELLINE MEMBRANE OUTER LAYER PROTEIN I-RELATED"/>
    <property type="match status" value="1"/>
</dbReference>
<dbReference type="PANTHER" id="PTHR18841:SF3">
    <property type="entry name" value="VITELLINE MEMBRANE OUTER LAYER PROTEIN 1 HOMOLOG"/>
    <property type="match status" value="1"/>
</dbReference>
<dbReference type="InterPro" id="IPR036706">
    <property type="entry name" value="VOMI_sf"/>
</dbReference>
<keyword evidence="1" id="KW-0732">Signal</keyword>
<dbReference type="InterPro" id="IPR005515">
    <property type="entry name" value="VOMI"/>
</dbReference>
<dbReference type="GO" id="GO:0005615">
    <property type="term" value="C:extracellular space"/>
    <property type="evidence" value="ECO:0007669"/>
    <property type="project" value="TreeGrafter"/>
</dbReference>
<evidence type="ECO:0000313" key="3">
    <source>
        <dbReference type="Proteomes" id="UP000694569"/>
    </source>
</evidence>
<dbReference type="Ensembl" id="ENSLLET00000009913.1">
    <property type="protein sequence ID" value="ENSLLEP00000009551.1"/>
    <property type="gene ID" value="ENSLLEG00000006083.1"/>
</dbReference>
<keyword evidence="3" id="KW-1185">Reference proteome</keyword>
<protein>
    <recommendedName>
        <fullName evidence="4">Vitelline membrane outer layer protein 1</fullName>
    </recommendedName>
</protein>
<feature type="chain" id="PRO_5034361228" description="Vitelline membrane outer layer protein 1" evidence="1">
    <location>
        <begin position="34"/>
        <end position="200"/>
    </location>
</feature>
<accession>A0A8C5MBH2</accession>
<feature type="signal peptide" evidence="1">
    <location>
        <begin position="1"/>
        <end position="33"/>
    </location>
</feature>
<dbReference type="SUPFAM" id="SSF51092">
    <property type="entry name" value="Vitelline membrane outer protein-I (VMO-I)"/>
    <property type="match status" value="1"/>
</dbReference>
<evidence type="ECO:0000256" key="1">
    <source>
        <dbReference type="SAM" id="SignalP"/>
    </source>
</evidence>
<dbReference type="AlphaFoldDB" id="A0A8C5MBH2"/>
<organism evidence="2 3">
    <name type="scientific">Leptobrachium leishanense</name>
    <name type="common">Leishan spiny toad</name>
    <dbReference type="NCBI Taxonomy" id="445787"/>
    <lineage>
        <taxon>Eukaryota</taxon>
        <taxon>Metazoa</taxon>
        <taxon>Chordata</taxon>
        <taxon>Craniata</taxon>
        <taxon>Vertebrata</taxon>
        <taxon>Euteleostomi</taxon>
        <taxon>Amphibia</taxon>
        <taxon>Batrachia</taxon>
        <taxon>Anura</taxon>
        <taxon>Pelobatoidea</taxon>
        <taxon>Megophryidae</taxon>
        <taxon>Leptobrachium</taxon>
    </lineage>
</organism>
<sequence length="200" mass="21457">GMDGSGIALLQNNKMLLVAFSLLCLLQFEQSYAKVIMVYNGGIWGVWGPMDVCPEGTKAAGFKLKVEPRQGPGDDTALNGISLSCVDPDFQLIKEVTSTVGPWGVWSSVYWCPNGYLQAFCLRVEKSQGAGDDTAANNIMFKCTGGQIIEGNGLNFGNYGDWSDSCVYGIDGVKSRVEPSQGGIKDDTALNDAQFRCAES</sequence>
<evidence type="ECO:0000313" key="2">
    <source>
        <dbReference type="Ensembl" id="ENSLLEP00000009551.1"/>
    </source>
</evidence>
<dbReference type="OrthoDB" id="6344411at2759"/>
<dbReference type="GeneTree" id="ENSGT00390000009313"/>
<name>A0A8C5MBH2_9ANUR</name>
<evidence type="ECO:0008006" key="4">
    <source>
        <dbReference type="Google" id="ProtNLM"/>
    </source>
</evidence>
<reference evidence="2" key="2">
    <citation type="submission" date="2025-09" db="UniProtKB">
        <authorList>
            <consortium name="Ensembl"/>
        </authorList>
    </citation>
    <scope>IDENTIFICATION</scope>
</reference>